<keyword evidence="2" id="KW-1185">Reference proteome</keyword>
<organism evidence="1 2">
    <name type="scientific">Stegodyphus mimosarum</name>
    <name type="common">African social velvet spider</name>
    <dbReference type="NCBI Taxonomy" id="407821"/>
    <lineage>
        <taxon>Eukaryota</taxon>
        <taxon>Metazoa</taxon>
        <taxon>Ecdysozoa</taxon>
        <taxon>Arthropoda</taxon>
        <taxon>Chelicerata</taxon>
        <taxon>Arachnida</taxon>
        <taxon>Araneae</taxon>
        <taxon>Araneomorphae</taxon>
        <taxon>Entelegynae</taxon>
        <taxon>Eresoidea</taxon>
        <taxon>Eresidae</taxon>
        <taxon>Stegodyphus</taxon>
    </lineage>
</organism>
<evidence type="ECO:0000313" key="1">
    <source>
        <dbReference type="EMBL" id="KFM65398.1"/>
    </source>
</evidence>
<reference evidence="1 2" key="1">
    <citation type="submission" date="2013-11" db="EMBL/GenBank/DDBJ databases">
        <title>Genome sequencing of Stegodyphus mimosarum.</title>
        <authorList>
            <person name="Bechsgaard J."/>
        </authorList>
    </citation>
    <scope>NUCLEOTIDE SEQUENCE [LARGE SCALE GENOMIC DNA]</scope>
</reference>
<dbReference type="EMBL" id="KK115556">
    <property type="protein sequence ID" value="KFM65398.1"/>
    <property type="molecule type" value="Genomic_DNA"/>
</dbReference>
<gene>
    <name evidence="1" type="ORF">X975_26744</name>
</gene>
<proteinExistence type="predicted"/>
<dbReference type="AlphaFoldDB" id="A0A087TJV9"/>
<feature type="non-terminal residue" evidence="1">
    <location>
        <position position="86"/>
    </location>
</feature>
<sequence length="86" mass="10130">MEFIATATCGAYFPASRNIVIQNSESSEINAYHRALLLWNFQKTSTSCFLEAYEPSHKKDDYWHVENHYFYTVKYQSRVTKKHTEG</sequence>
<evidence type="ECO:0000313" key="2">
    <source>
        <dbReference type="Proteomes" id="UP000054359"/>
    </source>
</evidence>
<name>A0A087TJV9_STEMI</name>
<accession>A0A087TJV9</accession>
<dbReference type="Proteomes" id="UP000054359">
    <property type="component" value="Unassembled WGS sequence"/>
</dbReference>
<protein>
    <submittedName>
        <fullName evidence="1">Uncharacterized protein</fullName>
    </submittedName>
</protein>